<accession>A0A0N9X934</accession>
<name>A0A0N9X934_MYCFO</name>
<dbReference type="STRING" id="1766.XA26_10840"/>
<reference evidence="1 2" key="1">
    <citation type="journal article" date="2015" name="MBio">
        <title>Enzymatic Degradation of Phenazines Can Generate Energy and Protect Sensitive Organisms from Toxicity.</title>
        <authorList>
            <person name="Costa K.C."/>
            <person name="Bergkessel M."/>
            <person name="Saunders S."/>
            <person name="Korlach J."/>
            <person name="Newman D.K."/>
        </authorList>
    </citation>
    <scope>NUCLEOTIDE SEQUENCE [LARGE SCALE GENOMIC DNA]</scope>
    <source>
        <strain evidence="1 2">CT6</strain>
    </source>
</reference>
<dbReference type="Proteomes" id="UP000057134">
    <property type="component" value="Chromosome"/>
</dbReference>
<organism evidence="1 2">
    <name type="scientific">Mycolicibacterium fortuitum</name>
    <name type="common">Mycobacterium fortuitum</name>
    <dbReference type="NCBI Taxonomy" id="1766"/>
    <lineage>
        <taxon>Bacteria</taxon>
        <taxon>Bacillati</taxon>
        <taxon>Actinomycetota</taxon>
        <taxon>Actinomycetes</taxon>
        <taxon>Mycobacteriales</taxon>
        <taxon>Mycobacteriaceae</taxon>
        <taxon>Mycolicibacterium</taxon>
    </lineage>
</organism>
<dbReference type="EMBL" id="CP011269">
    <property type="protein sequence ID" value="ALI24941.1"/>
    <property type="molecule type" value="Genomic_DNA"/>
</dbReference>
<gene>
    <name evidence="1" type="ORF">XA26_10840</name>
</gene>
<dbReference type="KEGG" id="mft:XA26_10840"/>
<protein>
    <submittedName>
        <fullName evidence="1">Uncharacterized protein</fullName>
    </submittedName>
</protein>
<evidence type="ECO:0000313" key="2">
    <source>
        <dbReference type="Proteomes" id="UP000057134"/>
    </source>
</evidence>
<sequence length="56" mass="5975">MQPAIGGTDVPVVRISFSDKTDKGWNNSPYMALTVTEATYLIEVLRAAVDLFGGSA</sequence>
<proteinExistence type="predicted"/>
<keyword evidence="2" id="KW-1185">Reference proteome</keyword>
<evidence type="ECO:0000313" key="1">
    <source>
        <dbReference type="EMBL" id="ALI24941.1"/>
    </source>
</evidence>
<dbReference type="PATRIC" id="fig|1766.6.peg.1076"/>
<dbReference type="AlphaFoldDB" id="A0A0N9X934"/>